<dbReference type="NCBIfam" id="TIGR01414">
    <property type="entry name" value="autotrans_barl"/>
    <property type="match status" value="1"/>
</dbReference>
<dbReference type="SUPFAM" id="SSF51126">
    <property type="entry name" value="Pectin lyase-like"/>
    <property type="match status" value="1"/>
</dbReference>
<name>A0ABX8KQ34_9ENTR</name>
<keyword evidence="1 3" id="KW-0732">Signal</keyword>
<feature type="region of interest" description="Disordered" evidence="2">
    <location>
        <begin position="588"/>
        <end position="677"/>
    </location>
</feature>
<evidence type="ECO:0000256" key="2">
    <source>
        <dbReference type="SAM" id="MobiDB-lite"/>
    </source>
</evidence>
<dbReference type="CDD" id="cd01344">
    <property type="entry name" value="PL2_Passenger_AT"/>
    <property type="match status" value="1"/>
</dbReference>
<keyword evidence="6" id="KW-1185">Reference proteome</keyword>
<feature type="chain" id="PRO_5047506906" evidence="3">
    <location>
        <begin position="33"/>
        <end position="986"/>
    </location>
</feature>
<dbReference type="InterPro" id="IPR005546">
    <property type="entry name" value="Autotransporte_beta"/>
</dbReference>
<dbReference type="PROSITE" id="PS51208">
    <property type="entry name" value="AUTOTRANSPORTER"/>
    <property type="match status" value="1"/>
</dbReference>
<dbReference type="InterPro" id="IPR006315">
    <property type="entry name" value="OM_autotransptr_brl_dom"/>
</dbReference>
<evidence type="ECO:0000256" key="1">
    <source>
        <dbReference type="ARBA" id="ARBA00022729"/>
    </source>
</evidence>
<dbReference type="NCBIfam" id="TIGR02601">
    <property type="entry name" value="autotrns_rpt"/>
    <property type="match status" value="1"/>
</dbReference>
<dbReference type="InterPro" id="IPR012332">
    <property type="entry name" value="Autotransporter_pectin_lyase_C"/>
</dbReference>
<dbReference type="Pfam" id="PF18883">
    <property type="entry name" value="AC_1"/>
    <property type="match status" value="1"/>
</dbReference>
<feature type="compositionally biased region" description="Low complexity" evidence="2">
    <location>
        <begin position="640"/>
        <end position="673"/>
    </location>
</feature>
<evidence type="ECO:0000256" key="3">
    <source>
        <dbReference type="SAM" id="SignalP"/>
    </source>
</evidence>
<dbReference type="SMART" id="SM00869">
    <property type="entry name" value="Autotransporter"/>
    <property type="match status" value="1"/>
</dbReference>
<dbReference type="Proteomes" id="UP000683583">
    <property type="component" value="Chromosome"/>
</dbReference>
<proteinExistence type="predicted"/>
<dbReference type="InterPro" id="IPR013425">
    <property type="entry name" value="Autotrns_rpt"/>
</dbReference>
<reference evidence="5 6" key="1">
    <citation type="submission" date="2021-06" db="EMBL/GenBank/DDBJ databases">
        <title>FDA dAtabase for Regulatory Grade micrObial Sequences (FDA-ARGOS): Supporting development and validation of Infectious Disease Dx tests.</title>
        <authorList>
            <person name="Sproer C."/>
            <person name="Gronow S."/>
            <person name="Severitt S."/>
            <person name="Schroder I."/>
            <person name="Tallon L."/>
            <person name="Sadzewicz L."/>
            <person name="Zhao X."/>
            <person name="Boylan J."/>
            <person name="Ott S."/>
            <person name="Bowen H."/>
            <person name="Vavikolanu K."/>
            <person name="Mehta A."/>
            <person name="Aluvathingal J."/>
            <person name="Nadendla S."/>
            <person name="Lowell S."/>
            <person name="Myers T."/>
            <person name="Yan Y."/>
        </authorList>
    </citation>
    <scope>NUCLEOTIDE SEQUENCE [LARGE SCALE GENOMIC DNA]</scope>
    <source>
        <strain evidence="5 6">FDAARGOS 1428</strain>
    </source>
</reference>
<dbReference type="InterPro" id="IPR051551">
    <property type="entry name" value="Autotransporter_adhesion"/>
</dbReference>
<dbReference type="InterPro" id="IPR043990">
    <property type="entry name" value="AC_1"/>
</dbReference>
<evidence type="ECO:0000313" key="5">
    <source>
        <dbReference type="EMBL" id="QXA51141.1"/>
    </source>
</evidence>
<dbReference type="Gene3D" id="2.40.128.130">
    <property type="entry name" value="Autotransporter beta-domain"/>
    <property type="match status" value="1"/>
</dbReference>
<dbReference type="PANTHER" id="PTHR35037:SF3">
    <property type="entry name" value="C-TERMINAL REGION OF AIDA-LIKE PROTEIN"/>
    <property type="match status" value="1"/>
</dbReference>
<protein>
    <submittedName>
        <fullName evidence="5">Autotransporter outer membrane beta-barrel domain-containing protein</fullName>
    </submittedName>
</protein>
<feature type="domain" description="Autotransporter" evidence="4">
    <location>
        <begin position="710"/>
        <end position="986"/>
    </location>
</feature>
<feature type="compositionally biased region" description="Gly residues" evidence="2">
    <location>
        <begin position="619"/>
        <end position="639"/>
    </location>
</feature>
<dbReference type="SUPFAM" id="SSF103515">
    <property type="entry name" value="Autotransporter"/>
    <property type="match status" value="1"/>
</dbReference>
<sequence length="986" mass="102234">MSNKYFVLNRTTITLGKIFPALLIFTPMMASAGTIDQSTSVPQEFNIDSEYIINKDVTISSSGASAAVSATGIAVTSIKNMGNISGTGNGLDIDTGAQRLVVENKSAATISSTNGNAVNVVSMQGDIINGGNITGFEKGILIGEASSSVNIKNTATGLIKGKTGLSSEVGIAANNEGSIIGTEGDGIALNGGNTKFTNTGTVQGSQYGINVTGDAKVDIHNSGILGGSSTAVMFASNKNNTLVLDTGSSLTGDVISTVSTGNTLTFVGTSTEDSNFVGLNEGDGFASVKMNGESWALSGDLDIIGSGDALQVNSGNLILTGDVDNSGNTLVAQNATLQLGNGQDTATLSGGLTNNGTLIFNQGSDFTYATDITGSGNIEKADAQTLTLTGKNTYTGNTVLHSGTTLVTAGAQLGVQGSNATVTIENGATFASAGQVNDNIDILSGGTLAAWNAVQGNATLSTSGVDTINGNVTNSGTVLLSAANNSVGNNFVINGDYTGSAGSQIVMNSELGADNAPTDHLTITGSSFGQSGVTVSNMGGLGAQTVNGMEIVSVGGSSEAQLTLAKPVVAGAYEYNLYQHSDGNWYLESKATPSDDPADDTDGGDKPDDGGNKPDDGGNTDGGGNTDDGGNTDGGGNTDDGGNTDNGGNSDNGGNTDNGGNSDNGGDTDNGGNAAPEVMAPEVGAYLGNYLAAQSMFLHKRDDRDQITFRNEEDLNTWMYVKGRYHENDAGGDKVNYDTTTTVLQVGSDFMSKPMDNGILRAGGMFGAGQAKTHSDAKHNVRDAQGKVDGFNVGLYATWQEDQKLRLGNYIDTWAAYSWYNNKVTSNRNDEDYDSEGFAASVEVGHAWIIASENERTWKIEPQAQVIYSYLDQENHTDRDGVRVTTLDNDTFFGRLGVKSSYFQQKDVKAWQPYVAVNWLKGAGQNDLAFNDETVSNDTPDDRGQLELGVTGNLNDTTTISLRASGEWGENSYAAYGGHILLNHRW</sequence>
<gene>
    <name evidence="5" type="ORF">I6L58_08965</name>
</gene>
<organism evidence="5 6">
    <name type="scientific">Enterobacter cancerogenus</name>
    <dbReference type="NCBI Taxonomy" id="69218"/>
    <lineage>
        <taxon>Bacteria</taxon>
        <taxon>Pseudomonadati</taxon>
        <taxon>Pseudomonadota</taxon>
        <taxon>Gammaproteobacteria</taxon>
        <taxon>Enterobacterales</taxon>
        <taxon>Enterobacteriaceae</taxon>
        <taxon>Enterobacter</taxon>
        <taxon>Enterobacter cloacae complex</taxon>
    </lineage>
</organism>
<evidence type="ECO:0000259" key="4">
    <source>
        <dbReference type="PROSITE" id="PS51208"/>
    </source>
</evidence>
<dbReference type="EMBL" id="CP077290">
    <property type="protein sequence ID" value="QXA51141.1"/>
    <property type="molecule type" value="Genomic_DNA"/>
</dbReference>
<dbReference type="InterPro" id="IPR036709">
    <property type="entry name" value="Autotransporte_beta_dom_sf"/>
</dbReference>
<dbReference type="PANTHER" id="PTHR35037">
    <property type="entry name" value="C-TERMINAL REGION OF AIDA-LIKE PROTEIN"/>
    <property type="match status" value="1"/>
</dbReference>
<accession>A0ABX8KQ34</accession>
<dbReference type="Gene3D" id="2.160.20.20">
    <property type="match status" value="1"/>
</dbReference>
<feature type="compositionally biased region" description="Basic and acidic residues" evidence="2">
    <location>
        <begin position="603"/>
        <end position="616"/>
    </location>
</feature>
<evidence type="ECO:0000313" key="6">
    <source>
        <dbReference type="Proteomes" id="UP000683583"/>
    </source>
</evidence>
<dbReference type="Pfam" id="PF03797">
    <property type="entry name" value="Autotransporter"/>
    <property type="match status" value="1"/>
</dbReference>
<dbReference type="InterPro" id="IPR011050">
    <property type="entry name" value="Pectin_lyase_fold/virulence"/>
</dbReference>
<feature type="signal peptide" evidence="3">
    <location>
        <begin position="1"/>
        <end position="32"/>
    </location>
</feature>